<evidence type="ECO:0000313" key="6">
    <source>
        <dbReference type="EMBL" id="JAA67437.1"/>
    </source>
</evidence>
<protein>
    <submittedName>
        <fullName evidence="6">Putative ca2+-binding kinase</fullName>
    </submittedName>
</protein>
<sequence>MGQHHSAFTEEELEDYQELTYFTKSEIILAHQRFKMLAPELVAKDRNAKLPMDKILNMPELEVNPFRDRICKVFSSSNDGNMTFEDFLDMMSVFSDKAPRSVKTEYAFQIFDFNGDDMLSPEDLRQIISRLTQKGGQVLQQHEIKQLIENILKEADLDEDRLLAYAEFEHAISKAPDFMNSFRIHL</sequence>
<dbReference type="InterPro" id="IPR051433">
    <property type="entry name" value="CIBP"/>
</dbReference>
<keyword evidence="2" id="KW-0677">Repeat</keyword>
<dbReference type="GO" id="GO:0016301">
    <property type="term" value="F:kinase activity"/>
    <property type="evidence" value="ECO:0007669"/>
    <property type="project" value="UniProtKB-KW"/>
</dbReference>
<dbReference type="FunFam" id="1.10.238.10:FF:000079">
    <property type="entry name" value="Calcium and integrin-binding family member 2"/>
    <property type="match status" value="1"/>
</dbReference>
<dbReference type="PROSITE" id="PS50222">
    <property type="entry name" value="EF_HAND_2"/>
    <property type="match status" value="1"/>
</dbReference>
<dbReference type="PROSITE" id="PS00018">
    <property type="entry name" value="EF_HAND_1"/>
    <property type="match status" value="2"/>
</dbReference>
<dbReference type="InterPro" id="IPR011992">
    <property type="entry name" value="EF-hand-dom_pair"/>
</dbReference>
<evidence type="ECO:0000256" key="1">
    <source>
        <dbReference type="ARBA" id="ARBA00022723"/>
    </source>
</evidence>
<dbReference type="GO" id="GO:0005509">
    <property type="term" value="F:calcium ion binding"/>
    <property type="evidence" value="ECO:0007669"/>
    <property type="project" value="InterPro"/>
</dbReference>
<dbReference type="PANTHER" id="PTHR45791">
    <property type="entry name" value="CALCIUM AND INTEGRIN BINDING FAMILY MEMBER 2"/>
    <property type="match status" value="1"/>
</dbReference>
<keyword evidence="3" id="KW-0106">Calcium</keyword>
<keyword evidence="1" id="KW-0479">Metal-binding</keyword>
<keyword evidence="4" id="KW-0460">Magnesium</keyword>
<dbReference type="SUPFAM" id="SSF47473">
    <property type="entry name" value="EF-hand"/>
    <property type="match status" value="1"/>
</dbReference>
<accession>A0A0K8R8E5</accession>
<evidence type="ECO:0000259" key="5">
    <source>
        <dbReference type="PROSITE" id="PS50222"/>
    </source>
</evidence>
<evidence type="ECO:0000256" key="4">
    <source>
        <dbReference type="ARBA" id="ARBA00022842"/>
    </source>
</evidence>
<dbReference type="Gene3D" id="1.10.238.10">
    <property type="entry name" value="EF-hand"/>
    <property type="match status" value="2"/>
</dbReference>
<evidence type="ECO:0000256" key="3">
    <source>
        <dbReference type="ARBA" id="ARBA00022837"/>
    </source>
</evidence>
<organism evidence="6">
    <name type="scientific">Ixodes ricinus</name>
    <name type="common">Common tick</name>
    <name type="synonym">Acarus ricinus</name>
    <dbReference type="NCBI Taxonomy" id="34613"/>
    <lineage>
        <taxon>Eukaryota</taxon>
        <taxon>Metazoa</taxon>
        <taxon>Ecdysozoa</taxon>
        <taxon>Arthropoda</taxon>
        <taxon>Chelicerata</taxon>
        <taxon>Arachnida</taxon>
        <taxon>Acari</taxon>
        <taxon>Parasitiformes</taxon>
        <taxon>Ixodida</taxon>
        <taxon>Ixodoidea</taxon>
        <taxon>Ixodidae</taxon>
        <taxon>Ixodinae</taxon>
        <taxon>Ixodes</taxon>
    </lineage>
</organism>
<dbReference type="Pfam" id="PF13499">
    <property type="entry name" value="EF-hand_7"/>
    <property type="match status" value="1"/>
</dbReference>
<dbReference type="InterPro" id="IPR018247">
    <property type="entry name" value="EF_Hand_1_Ca_BS"/>
</dbReference>
<dbReference type="GO" id="GO:0000287">
    <property type="term" value="F:magnesium ion binding"/>
    <property type="evidence" value="ECO:0007669"/>
    <property type="project" value="TreeGrafter"/>
</dbReference>
<dbReference type="AlphaFoldDB" id="A0A0K8R8E5"/>
<dbReference type="SMART" id="SM00054">
    <property type="entry name" value="EFh"/>
    <property type="match status" value="3"/>
</dbReference>
<keyword evidence="6" id="KW-0418">Kinase</keyword>
<reference evidence="6" key="1">
    <citation type="submission" date="2012-12" db="EMBL/GenBank/DDBJ databases">
        <title>Identification and characterization of a phenylalanine ammonia-lyase gene family in Isatis indigotica Fort.</title>
        <authorList>
            <person name="Liu Q."/>
            <person name="Chen J."/>
            <person name="Zhou X."/>
            <person name="Di P."/>
            <person name="Xiao Y."/>
            <person name="Xuan H."/>
            <person name="Zhang L."/>
            <person name="Chen W."/>
        </authorList>
    </citation>
    <scope>NUCLEOTIDE SEQUENCE</scope>
    <source>
        <tissue evidence="6">Salivary gland</tissue>
    </source>
</reference>
<keyword evidence="6" id="KW-0808">Transferase</keyword>
<dbReference type="EMBL" id="GADI01006371">
    <property type="protein sequence ID" value="JAA67437.1"/>
    <property type="molecule type" value="mRNA"/>
</dbReference>
<proteinExistence type="evidence at transcript level"/>
<dbReference type="PANTHER" id="PTHR45791:SF1">
    <property type="entry name" value="CALCIUM AND INTEGRIN BINDING FAMILY MEMBER 1"/>
    <property type="match status" value="1"/>
</dbReference>
<feature type="domain" description="EF-hand" evidence="5">
    <location>
        <begin position="99"/>
        <end position="134"/>
    </location>
</feature>
<evidence type="ECO:0000256" key="2">
    <source>
        <dbReference type="ARBA" id="ARBA00022737"/>
    </source>
</evidence>
<dbReference type="InterPro" id="IPR002048">
    <property type="entry name" value="EF_hand_dom"/>
</dbReference>
<name>A0A0K8R8E5_IXORI</name>